<name>A0A979FHR8_HYAAZ</name>
<feature type="compositionally biased region" description="Basic and acidic residues" evidence="1">
    <location>
        <begin position="426"/>
        <end position="442"/>
    </location>
</feature>
<feature type="compositionally biased region" description="Polar residues" evidence="1">
    <location>
        <begin position="120"/>
        <end position="131"/>
    </location>
</feature>
<accession>A0A979FHR8</accession>
<feature type="region of interest" description="Disordered" evidence="1">
    <location>
        <begin position="112"/>
        <end position="134"/>
    </location>
</feature>
<feature type="region of interest" description="Disordered" evidence="1">
    <location>
        <begin position="426"/>
        <end position="476"/>
    </location>
</feature>
<dbReference type="GeneID" id="108677582"/>
<proteinExistence type="predicted"/>
<dbReference type="OrthoDB" id="1734063at2759"/>
<reference evidence="4" key="1">
    <citation type="submission" date="2025-08" db="UniProtKB">
        <authorList>
            <consortium name="RefSeq"/>
        </authorList>
    </citation>
    <scope>IDENTIFICATION</scope>
    <source>
        <tissue evidence="4">Whole organism</tissue>
    </source>
</reference>
<feature type="chain" id="PRO_5038076946" evidence="2">
    <location>
        <begin position="21"/>
        <end position="545"/>
    </location>
</feature>
<keyword evidence="3" id="KW-1185">Reference proteome</keyword>
<sequence length="545" mass="60472">MDRMMVMIIVMMLVMTCSMAASMSHVTQVAGPIATGTQQVAESKALGGFMEDIGFRNFFQDVGIDSAASAPEYTKVLPAASNNFPTLGSFQFGGLGHLGEMTKEQMAAQKEQGFMPGNPFGSSSNLASSNIAPPDTFKNSQSLFGSSSNSFQFPKEFHSEFAGFSGGFGSDKKEEKAPAREQPQREAAESERSEEPRIFEGSKALRRPQGSRRTVDHRPRGQAASSFQPRFAQRRHDFHDESPFGSSGLHAASSKQEEKKNKGKCEIVNKDGMTCEVCNDGHGGFSEHCSHSQNSGKDSKFTNSRRHTSDDLLKPKEAPAAAQAPQHEKAQQRQVTQRQRPSHGSDSRQLAPQDRGVFDYSGPSFDHSPYAQSRQDKVYDTRDPFEGFDSEPYDPFAQGSNSDPYKFEFPKFDDINFDFGTDDQKKAVAESGLQEDRKDSADLRSAPAPASSTRSSSHQNEVPQEKEKTYQAPNSQDNFQQLGKMVDQFGKKNRNNCKKEIRKTMTCYICPNKHGKTDEECMYASKDPHSQHMMYTEESSYGNPQ</sequence>
<keyword evidence="2" id="KW-0732">Signal</keyword>
<evidence type="ECO:0000256" key="1">
    <source>
        <dbReference type="SAM" id="MobiDB-lite"/>
    </source>
</evidence>
<dbReference type="RefSeq" id="XP_047736489.1">
    <property type="nucleotide sequence ID" value="XM_047880533.1"/>
</dbReference>
<dbReference type="KEGG" id="hazt:108677582"/>
<feature type="region of interest" description="Disordered" evidence="1">
    <location>
        <begin position="164"/>
        <end position="263"/>
    </location>
</feature>
<dbReference type="AlphaFoldDB" id="A0A979FHR8"/>
<dbReference type="Proteomes" id="UP000694843">
    <property type="component" value="Unplaced"/>
</dbReference>
<feature type="compositionally biased region" description="Low complexity" evidence="1">
    <location>
        <begin position="444"/>
        <end position="457"/>
    </location>
</feature>
<feature type="signal peptide" evidence="2">
    <location>
        <begin position="1"/>
        <end position="20"/>
    </location>
</feature>
<feature type="compositionally biased region" description="Polar residues" evidence="1">
    <location>
        <begin position="333"/>
        <end position="350"/>
    </location>
</feature>
<gene>
    <name evidence="4" type="primary">LOC108677582</name>
</gene>
<feature type="compositionally biased region" description="Basic and acidic residues" evidence="1">
    <location>
        <begin position="307"/>
        <end position="317"/>
    </location>
</feature>
<evidence type="ECO:0000256" key="2">
    <source>
        <dbReference type="SAM" id="SignalP"/>
    </source>
</evidence>
<feature type="region of interest" description="Disordered" evidence="1">
    <location>
        <begin position="276"/>
        <end position="407"/>
    </location>
</feature>
<evidence type="ECO:0000313" key="3">
    <source>
        <dbReference type="Proteomes" id="UP000694843"/>
    </source>
</evidence>
<feature type="compositionally biased region" description="Basic and acidic residues" evidence="1">
    <location>
        <begin position="170"/>
        <end position="200"/>
    </location>
</feature>
<evidence type="ECO:0000313" key="4">
    <source>
        <dbReference type="RefSeq" id="XP_047736489.1"/>
    </source>
</evidence>
<feature type="compositionally biased region" description="Basic and acidic residues" evidence="1">
    <location>
        <begin position="374"/>
        <end position="385"/>
    </location>
</feature>
<protein>
    <submittedName>
        <fullName evidence="4">Uncharacterized protein LOC108677582 isoform X1</fullName>
    </submittedName>
</protein>
<organism evidence="3 4">
    <name type="scientific">Hyalella azteca</name>
    <name type="common">Amphipod</name>
    <dbReference type="NCBI Taxonomy" id="294128"/>
    <lineage>
        <taxon>Eukaryota</taxon>
        <taxon>Metazoa</taxon>
        <taxon>Ecdysozoa</taxon>
        <taxon>Arthropoda</taxon>
        <taxon>Crustacea</taxon>
        <taxon>Multicrustacea</taxon>
        <taxon>Malacostraca</taxon>
        <taxon>Eumalacostraca</taxon>
        <taxon>Peracarida</taxon>
        <taxon>Amphipoda</taxon>
        <taxon>Senticaudata</taxon>
        <taxon>Talitrida</taxon>
        <taxon>Talitroidea</taxon>
        <taxon>Hyalellidae</taxon>
        <taxon>Hyalella</taxon>
    </lineage>
</organism>